<dbReference type="UniPathway" id="UPA00378"/>
<dbReference type="GO" id="GO:0016020">
    <property type="term" value="C:membrane"/>
    <property type="evidence" value="ECO:0007669"/>
    <property type="project" value="UniProtKB-SubCell"/>
</dbReference>
<evidence type="ECO:0000259" key="13">
    <source>
        <dbReference type="Pfam" id="PF13733"/>
    </source>
</evidence>
<keyword evidence="4" id="KW-0328">Glycosyltransferase</keyword>
<keyword evidence="9" id="KW-0472">Membrane</keyword>
<evidence type="ECO:0008006" key="15">
    <source>
        <dbReference type="Google" id="ProtNLM"/>
    </source>
</evidence>
<proteinExistence type="inferred from homology"/>
<dbReference type="SUPFAM" id="SSF53448">
    <property type="entry name" value="Nucleotide-diphospho-sugar transferases"/>
    <property type="match status" value="1"/>
</dbReference>
<comment type="subcellular location">
    <subcellularLocation>
        <location evidence="1">Membrane</location>
        <topology evidence="1">Single-pass type II membrane protein</topology>
    </subcellularLocation>
</comment>
<sequence>MLSTMSDRIYAEENSKAPAVVFIVPYRNRIQHKYFFSNYMPSIMKDYNDNYEIYFSHQCDARSFNRGGTKNIGFLAVKAKYPNAYKDITFVFNDIDTLPFTNIFDYIATHGVVKHFYGFQYALGGIVSMTGADFEKTNGFPSFWGWGMEDNVLQTRCEKVGLKIDRSQFYPIGSPNILQFFDGVSRLINRKDPWRATHDNGIDGIRTIHKLEYTIDKESKNPLDNIHTVASDKIFIVNIDTFMTATRFEHDNYYEYDLREPPRKIIHPDRVKTNKSLNTTDDWSNIPFYPTAEKKREMIQQYGQAKAEEIIEYSYNNSTDPTRPVLPPGPSNQSSVSRQNPATSATATFIPPNVNKFSPAYARIIGAKPKATASANIRLGGLY</sequence>
<keyword evidence="10" id="KW-0325">Glycoprotein</keyword>
<dbReference type="InterPro" id="IPR003859">
    <property type="entry name" value="Galactosyl_T"/>
</dbReference>
<dbReference type="InterPro" id="IPR029044">
    <property type="entry name" value="Nucleotide-diphossugar_trans"/>
</dbReference>
<dbReference type="GO" id="GO:0008378">
    <property type="term" value="F:galactosyltransferase activity"/>
    <property type="evidence" value="ECO:0007669"/>
    <property type="project" value="TreeGrafter"/>
</dbReference>
<protein>
    <recommendedName>
        <fullName evidence="15">Galactosyltransferase C-terminal domain-containing protein</fullName>
    </recommendedName>
</protein>
<feature type="domain" description="Galactosyltransferase C-terminal" evidence="12">
    <location>
        <begin position="121"/>
        <end position="169"/>
    </location>
</feature>
<keyword evidence="8" id="KW-1133">Transmembrane helix</keyword>
<evidence type="ECO:0000256" key="11">
    <source>
        <dbReference type="SAM" id="MobiDB-lite"/>
    </source>
</evidence>
<comment type="pathway">
    <text evidence="2">Protein modification; protein glycosylation.</text>
</comment>
<dbReference type="PANTHER" id="PTHR19300:SF57">
    <property type="entry name" value="BETA-1,4-N-ACETYLGALACTOSAMINYLTRANSFERASE"/>
    <property type="match status" value="1"/>
</dbReference>
<dbReference type="GO" id="GO:0005794">
    <property type="term" value="C:Golgi apparatus"/>
    <property type="evidence" value="ECO:0007669"/>
    <property type="project" value="TreeGrafter"/>
</dbReference>
<reference evidence="14" key="1">
    <citation type="journal article" date="2020" name="Nature">
        <title>Giant virus diversity and host interactions through global metagenomics.</title>
        <authorList>
            <person name="Schulz F."/>
            <person name="Roux S."/>
            <person name="Paez-Espino D."/>
            <person name="Jungbluth S."/>
            <person name="Walsh D.A."/>
            <person name="Denef V.J."/>
            <person name="McMahon K.D."/>
            <person name="Konstantinidis K.T."/>
            <person name="Eloe-Fadrosh E.A."/>
            <person name="Kyrpides N.C."/>
            <person name="Woyke T."/>
        </authorList>
    </citation>
    <scope>NUCLEOTIDE SEQUENCE</scope>
    <source>
        <strain evidence="14">GVMAG-M-3300023184-51</strain>
    </source>
</reference>
<evidence type="ECO:0000256" key="8">
    <source>
        <dbReference type="ARBA" id="ARBA00022989"/>
    </source>
</evidence>
<dbReference type="InterPro" id="IPR027791">
    <property type="entry name" value="Galactosyl_T_C"/>
</dbReference>
<evidence type="ECO:0000313" key="14">
    <source>
        <dbReference type="EMBL" id="QHT88578.1"/>
    </source>
</evidence>
<feature type="region of interest" description="Disordered" evidence="11">
    <location>
        <begin position="316"/>
        <end position="348"/>
    </location>
</feature>
<dbReference type="PANTHER" id="PTHR19300">
    <property type="entry name" value="BETA-1,4-GALACTOSYLTRANSFERASE"/>
    <property type="match status" value="1"/>
</dbReference>
<comment type="similarity">
    <text evidence="3">Belongs to the glycosyltransferase 7 family.</text>
</comment>
<dbReference type="EMBL" id="MN740119">
    <property type="protein sequence ID" value="QHT88578.1"/>
    <property type="molecule type" value="Genomic_DNA"/>
</dbReference>
<organism evidence="14">
    <name type="scientific">viral metagenome</name>
    <dbReference type="NCBI Taxonomy" id="1070528"/>
    <lineage>
        <taxon>unclassified sequences</taxon>
        <taxon>metagenomes</taxon>
        <taxon>organismal metagenomes</taxon>
    </lineage>
</organism>
<evidence type="ECO:0000256" key="1">
    <source>
        <dbReference type="ARBA" id="ARBA00004606"/>
    </source>
</evidence>
<dbReference type="InterPro" id="IPR027995">
    <property type="entry name" value="Galactosyl_T_N"/>
</dbReference>
<keyword evidence="5" id="KW-0808">Transferase</keyword>
<dbReference type="AlphaFoldDB" id="A0A6C0I6E2"/>
<evidence type="ECO:0000256" key="10">
    <source>
        <dbReference type="ARBA" id="ARBA00023180"/>
    </source>
</evidence>
<feature type="domain" description="Galactosyltransferase N-terminal" evidence="13">
    <location>
        <begin position="19"/>
        <end position="101"/>
    </location>
</feature>
<evidence type="ECO:0000256" key="7">
    <source>
        <dbReference type="ARBA" id="ARBA00022968"/>
    </source>
</evidence>
<evidence type="ECO:0000256" key="3">
    <source>
        <dbReference type="ARBA" id="ARBA00005735"/>
    </source>
</evidence>
<keyword evidence="7" id="KW-0735">Signal-anchor</keyword>
<name>A0A6C0I6E2_9ZZZZ</name>
<keyword evidence="6" id="KW-0812">Transmembrane</keyword>
<dbReference type="GO" id="GO:0005975">
    <property type="term" value="P:carbohydrate metabolic process"/>
    <property type="evidence" value="ECO:0007669"/>
    <property type="project" value="InterPro"/>
</dbReference>
<evidence type="ECO:0000259" key="12">
    <source>
        <dbReference type="Pfam" id="PF02709"/>
    </source>
</evidence>
<evidence type="ECO:0000256" key="9">
    <source>
        <dbReference type="ARBA" id="ARBA00023136"/>
    </source>
</evidence>
<accession>A0A6C0I6E2</accession>
<evidence type="ECO:0000256" key="6">
    <source>
        <dbReference type="ARBA" id="ARBA00022692"/>
    </source>
</evidence>
<evidence type="ECO:0000256" key="4">
    <source>
        <dbReference type="ARBA" id="ARBA00022676"/>
    </source>
</evidence>
<feature type="compositionally biased region" description="Polar residues" evidence="11">
    <location>
        <begin position="331"/>
        <end position="347"/>
    </location>
</feature>
<evidence type="ECO:0000256" key="2">
    <source>
        <dbReference type="ARBA" id="ARBA00004922"/>
    </source>
</evidence>
<dbReference type="Pfam" id="PF02709">
    <property type="entry name" value="Glyco_transf_7C"/>
    <property type="match status" value="1"/>
</dbReference>
<dbReference type="Gene3D" id="3.90.550.10">
    <property type="entry name" value="Spore Coat Polysaccharide Biosynthesis Protein SpsA, Chain A"/>
    <property type="match status" value="1"/>
</dbReference>
<evidence type="ECO:0000256" key="5">
    <source>
        <dbReference type="ARBA" id="ARBA00022679"/>
    </source>
</evidence>
<dbReference type="Pfam" id="PF13733">
    <property type="entry name" value="Glyco_transf_7N"/>
    <property type="match status" value="1"/>
</dbReference>